<reference evidence="2" key="1">
    <citation type="journal article" date="2021" name="PeerJ">
        <title>Extensive microbial diversity within the chicken gut microbiome revealed by metagenomics and culture.</title>
        <authorList>
            <person name="Gilroy R."/>
            <person name="Ravi A."/>
            <person name="Getino M."/>
            <person name="Pursley I."/>
            <person name="Horton D.L."/>
            <person name="Alikhan N.F."/>
            <person name="Baker D."/>
            <person name="Gharbi K."/>
            <person name="Hall N."/>
            <person name="Watson M."/>
            <person name="Adriaenssens E.M."/>
            <person name="Foster-Nyarko E."/>
            <person name="Jarju S."/>
            <person name="Secka A."/>
            <person name="Antonio M."/>
            <person name="Oren A."/>
            <person name="Chaudhuri R.R."/>
            <person name="La Ragione R."/>
            <person name="Hildebrand F."/>
            <person name="Pallen M.J."/>
        </authorList>
    </citation>
    <scope>NUCLEOTIDE SEQUENCE</scope>
    <source>
        <strain evidence="2">1345</strain>
    </source>
</reference>
<organism evidence="2 3">
    <name type="scientific">Candidatus Borkfalkia excrementigallinarum</name>
    <dbReference type="NCBI Taxonomy" id="2838506"/>
    <lineage>
        <taxon>Bacteria</taxon>
        <taxon>Bacillati</taxon>
        <taxon>Bacillota</taxon>
        <taxon>Clostridia</taxon>
        <taxon>Christensenellales</taxon>
        <taxon>Christensenellaceae</taxon>
        <taxon>Candidatus Borkfalkia</taxon>
    </lineage>
</organism>
<dbReference type="AlphaFoldDB" id="A0A9D1ZXL3"/>
<feature type="transmembrane region" description="Helical" evidence="1">
    <location>
        <begin position="92"/>
        <end position="114"/>
    </location>
</feature>
<accession>A0A9D1ZXL3</accession>
<keyword evidence="1" id="KW-0472">Membrane</keyword>
<dbReference type="EMBL" id="DXCQ01000055">
    <property type="protein sequence ID" value="HIY97226.1"/>
    <property type="molecule type" value="Genomic_DNA"/>
</dbReference>
<keyword evidence="1" id="KW-0812">Transmembrane</keyword>
<name>A0A9D1ZXL3_9FIRM</name>
<protein>
    <submittedName>
        <fullName evidence="2">M23 family metallopeptidase</fullName>
    </submittedName>
</protein>
<comment type="caution">
    <text evidence="2">The sequence shown here is derived from an EMBL/GenBank/DDBJ whole genome shotgun (WGS) entry which is preliminary data.</text>
</comment>
<evidence type="ECO:0000256" key="1">
    <source>
        <dbReference type="SAM" id="Phobius"/>
    </source>
</evidence>
<gene>
    <name evidence="2" type="ORF">H9729_06005</name>
</gene>
<evidence type="ECO:0000313" key="3">
    <source>
        <dbReference type="Proteomes" id="UP000886750"/>
    </source>
</evidence>
<sequence>MSENIDYAEMLEIPVNTLNVTKKRSKKKREAEPDLKERVVETVNERVETRGETVSEPAAESVAQGENVVDYGEAAYTYAEQKPQKKFLENKFLIAEFVAVCALCAAILLTNLFWQDSAINTFFRGLITQEEAVTEDNRVYSELTLGSVVSDAEIECTVSDTGVLTFTGECSVYAPYGGTVVNVAENEGMYTIEIEHTTSFTSVIAGLTHAYCAAGDEIFANIPVGYTDGAAAVSVTMYDSGTPISAYSVNESNDIVWNV</sequence>
<proteinExistence type="predicted"/>
<reference evidence="2" key="2">
    <citation type="submission" date="2021-04" db="EMBL/GenBank/DDBJ databases">
        <authorList>
            <person name="Gilroy R."/>
        </authorList>
    </citation>
    <scope>NUCLEOTIDE SEQUENCE</scope>
    <source>
        <strain evidence="2">1345</strain>
    </source>
</reference>
<evidence type="ECO:0000313" key="2">
    <source>
        <dbReference type="EMBL" id="HIY97226.1"/>
    </source>
</evidence>
<dbReference type="Proteomes" id="UP000886750">
    <property type="component" value="Unassembled WGS sequence"/>
</dbReference>
<keyword evidence="1" id="KW-1133">Transmembrane helix</keyword>